<dbReference type="Proteomes" id="UP000660110">
    <property type="component" value="Unassembled WGS sequence"/>
</dbReference>
<proteinExistence type="predicted"/>
<dbReference type="GO" id="GO:0016740">
    <property type="term" value="F:transferase activity"/>
    <property type="evidence" value="ECO:0007669"/>
    <property type="project" value="UniProtKB-KW"/>
</dbReference>
<comment type="caution">
    <text evidence="3">The sequence shown here is derived from an EMBL/GenBank/DDBJ whole genome shotgun (WGS) entry which is preliminary data.</text>
</comment>
<reference evidence="3" key="1">
    <citation type="journal article" date="2014" name="Int. J. Syst. Evol. Microbiol.">
        <title>Complete genome sequence of Corynebacterium casei LMG S-19264T (=DSM 44701T), isolated from a smear-ripened cheese.</title>
        <authorList>
            <consortium name="US DOE Joint Genome Institute (JGI-PGF)"/>
            <person name="Walter F."/>
            <person name="Albersmeier A."/>
            <person name="Kalinowski J."/>
            <person name="Ruckert C."/>
        </authorList>
    </citation>
    <scope>NUCLEOTIDE SEQUENCE</scope>
    <source>
        <strain evidence="3">CGMCC 1.12153</strain>
    </source>
</reference>
<dbReference type="InterPro" id="IPR029063">
    <property type="entry name" value="SAM-dependent_MTases_sf"/>
</dbReference>
<dbReference type="RefSeq" id="WP_188376537.1">
    <property type="nucleotide sequence ID" value="NZ_BMEL01000001.1"/>
</dbReference>
<dbReference type="Gene3D" id="3.40.50.150">
    <property type="entry name" value="Vaccinia Virus protein VP39"/>
    <property type="match status" value="1"/>
</dbReference>
<dbReference type="Pfam" id="PF13649">
    <property type="entry name" value="Methyltransf_25"/>
    <property type="match status" value="1"/>
</dbReference>
<evidence type="ECO:0000256" key="1">
    <source>
        <dbReference type="ARBA" id="ARBA00022679"/>
    </source>
</evidence>
<keyword evidence="1" id="KW-0808">Transferase</keyword>
<name>A0A917B2A1_HALAA</name>
<dbReference type="PANTHER" id="PTHR43861">
    <property type="entry name" value="TRANS-ACONITATE 2-METHYLTRANSFERASE-RELATED"/>
    <property type="match status" value="1"/>
</dbReference>
<dbReference type="InterPro" id="IPR041698">
    <property type="entry name" value="Methyltransf_25"/>
</dbReference>
<protein>
    <recommendedName>
        <fullName evidence="2">Methyltransferase domain-containing protein</fullName>
    </recommendedName>
</protein>
<dbReference type="EMBL" id="BMEL01000001">
    <property type="protein sequence ID" value="GGF15057.1"/>
    <property type="molecule type" value="Genomic_DNA"/>
</dbReference>
<feature type="domain" description="Methyltransferase" evidence="2">
    <location>
        <begin position="44"/>
        <end position="136"/>
    </location>
</feature>
<evidence type="ECO:0000313" key="4">
    <source>
        <dbReference type="Proteomes" id="UP000660110"/>
    </source>
</evidence>
<organism evidence="3 4">
    <name type="scientific">Halobacillus andaensis</name>
    <dbReference type="NCBI Taxonomy" id="1176239"/>
    <lineage>
        <taxon>Bacteria</taxon>
        <taxon>Bacillati</taxon>
        <taxon>Bacillota</taxon>
        <taxon>Bacilli</taxon>
        <taxon>Bacillales</taxon>
        <taxon>Bacillaceae</taxon>
        <taxon>Halobacillus</taxon>
    </lineage>
</organism>
<gene>
    <name evidence="3" type="ORF">GCM10010954_12050</name>
</gene>
<dbReference type="CDD" id="cd02440">
    <property type="entry name" value="AdoMet_MTases"/>
    <property type="match status" value="1"/>
</dbReference>
<sequence>MKQTDFSKIADVYDNNSFRHEEMEVDNTLKTYVKDQTNAAPLHVLDLACGTGIYLNHQKSYFHNQPIEWYGADASDKMLHKAKEKLQDVSLTQALTENLPYEDETFHYICTNYAFHHFTNKDAALHEVKRVLKKGGVFKIHNINMYMMKKWWVYHYFPEAYQQDEKRFWQVEDLFNELSQRGFEVKIECTYQMENVRAADYVSYAENRDISVLTLIDDEAYERGLSRIKEDVFLNPEKQITNDFAEIFCITQKR</sequence>
<keyword evidence="4" id="KW-1185">Reference proteome</keyword>
<accession>A0A917B2A1</accession>
<dbReference type="AlphaFoldDB" id="A0A917B2A1"/>
<dbReference type="SUPFAM" id="SSF53335">
    <property type="entry name" value="S-adenosyl-L-methionine-dependent methyltransferases"/>
    <property type="match status" value="1"/>
</dbReference>
<reference evidence="3" key="2">
    <citation type="submission" date="2020-09" db="EMBL/GenBank/DDBJ databases">
        <authorList>
            <person name="Sun Q."/>
            <person name="Zhou Y."/>
        </authorList>
    </citation>
    <scope>NUCLEOTIDE SEQUENCE</scope>
    <source>
        <strain evidence="3">CGMCC 1.12153</strain>
    </source>
</reference>
<evidence type="ECO:0000259" key="2">
    <source>
        <dbReference type="Pfam" id="PF13649"/>
    </source>
</evidence>
<evidence type="ECO:0000313" key="3">
    <source>
        <dbReference type="EMBL" id="GGF15057.1"/>
    </source>
</evidence>